<dbReference type="InterPro" id="IPR019821">
    <property type="entry name" value="Kinesin_motor_CS"/>
</dbReference>
<evidence type="ECO:0000313" key="14">
    <source>
        <dbReference type="Proteomes" id="UP000306102"/>
    </source>
</evidence>
<keyword evidence="2" id="KW-0963">Cytoplasm</keyword>
<dbReference type="GO" id="GO:0005524">
    <property type="term" value="F:ATP binding"/>
    <property type="evidence" value="ECO:0007669"/>
    <property type="project" value="UniProtKB-UniRule"/>
</dbReference>
<dbReference type="STRING" id="542762.A0A4S4ETL9"/>
<comment type="caution">
    <text evidence="13">The sequence shown here is derived from an EMBL/GenBank/DDBJ whole genome shotgun (WGS) entry which is preliminary data.</text>
</comment>
<keyword evidence="6 10" id="KW-0505">Motor protein</keyword>
<evidence type="ECO:0000256" key="11">
    <source>
        <dbReference type="SAM" id="Coils"/>
    </source>
</evidence>
<dbReference type="SUPFAM" id="SSF52540">
    <property type="entry name" value="P-loop containing nucleoside triphosphate hydrolases"/>
    <property type="match status" value="1"/>
</dbReference>
<dbReference type="Pfam" id="PF00225">
    <property type="entry name" value="Kinesin"/>
    <property type="match status" value="1"/>
</dbReference>
<feature type="domain" description="Kinesin motor" evidence="12">
    <location>
        <begin position="50"/>
        <end position="394"/>
    </location>
</feature>
<sequence length="1017" mass="114476">MDNSKARQQKKGSLIPLSLCNTLWSRDKSSKDSRSSDGSSIKIDKDDGINVQVVLRCRPLSEDEKRAKMPVAISCNEHKREVSVIKNAANKHLDKSFVFDKVFGPKSQQKDLYEQAIAPIVNEALEGYNCTIFAYGQTGTGKTYTMEGEGRKQKSGEFHNAVGMIPRVVQQIFDTLEAQNTEYSMKVTFLELYNEEITDLLVPDEVSKSLDDKSRKPIALMEDGKGAVFVRGLEEQVVCTADEIYKILEEGSGRKHTADTLLNKQSNRSHSIFSITIHTKECSIEGIELIKCGKLNLVDLAGAENILRSGAREERARREAGEINKSLLTLGRVINALVDQSVHVPYRDSKLTRLLRDSLGGKTKTCIIATISPSIYWLEETLSTLEYAYRAKNIKNRPEQLMELQELYINQQQLVEELSEKLEITQREFEQTGQAILDLEERYSQSNEKIKEKDYLIFNLLGSEKAMTEKAFELHAELGNAASGVSSLLADIDRKSKVEGRNRVLIQNFRSQLDQQLEVLHETVAASVTEQEQQLKVIEEDTQLFVSTKATATEQLKAQLGGLKSMYGSSIKHLNDLAGELDGKSQLAFDNLNLEISNHSSSHMNLFRNIASEADSLINKLQNNLNNQEEKIAVFAQHQHEAHSRTLQMTQSISSTILNFFESLSLHFSKLTLLMEEACTVNDQELHALEKKLEEYAVNEERQLLDKVAEMLATSTARKIKLVQTEVDGVRGSAANRINNLHQEMSNIQDSTNSVQEEWETYTQKIYAQYIEDSTVVESVNDGLEGVRHCMEKANMVAEHWRNAKDSLLSLQRRNVDSMNSIVEGGVEANQVIRARFSSVALSTMEEEIATNKSFLSSIEDLLKLDQDASKKINSLIATCREGVREMEITHSHKTIEIIQNAEKSLVNEYRVDDQHSPSAPQKQPFNLPCPTSIEELKTPPFEDLLKSFWATRSKNQQLNGDVNKSLGLSEAAQSFHSEFYVPATKSIRKNSKSTAYLAMTIMVVIDMLYMATMNQA</sequence>
<evidence type="ECO:0000256" key="8">
    <source>
        <dbReference type="ARBA" id="ARBA00034704"/>
    </source>
</evidence>
<comment type="function">
    <text evidence="9">Responsible for microtubule translocation. May be important for the organization of phragmoplast-specific arrays of microtubules. Plays an essential role in stabilizing the mitotic spindle. Required during mitotic cytokinesis.</text>
</comment>
<dbReference type="Proteomes" id="UP000306102">
    <property type="component" value="Unassembled WGS sequence"/>
</dbReference>
<dbReference type="AlphaFoldDB" id="A0A4S4ETL9"/>
<dbReference type="InterPro" id="IPR036961">
    <property type="entry name" value="Kinesin_motor_dom_sf"/>
</dbReference>
<dbReference type="GO" id="GO:0008574">
    <property type="term" value="F:plus-end-directed microtubule motor activity"/>
    <property type="evidence" value="ECO:0007669"/>
    <property type="project" value="TreeGrafter"/>
</dbReference>
<evidence type="ECO:0000256" key="7">
    <source>
        <dbReference type="ARBA" id="ARBA00023212"/>
    </source>
</evidence>
<evidence type="ECO:0000256" key="10">
    <source>
        <dbReference type="PROSITE-ProRule" id="PRU00283"/>
    </source>
</evidence>
<gene>
    <name evidence="13" type="ORF">TEA_013990</name>
</gene>
<dbReference type="GO" id="GO:0090307">
    <property type="term" value="P:mitotic spindle assembly"/>
    <property type="evidence" value="ECO:0007669"/>
    <property type="project" value="TreeGrafter"/>
</dbReference>
<evidence type="ECO:0000259" key="12">
    <source>
        <dbReference type="PROSITE" id="PS50067"/>
    </source>
</evidence>
<dbReference type="GO" id="GO:0008017">
    <property type="term" value="F:microtubule binding"/>
    <property type="evidence" value="ECO:0007669"/>
    <property type="project" value="InterPro"/>
</dbReference>
<keyword evidence="14" id="KW-1185">Reference proteome</keyword>
<organism evidence="13 14">
    <name type="scientific">Camellia sinensis var. sinensis</name>
    <name type="common">China tea</name>
    <dbReference type="NCBI Taxonomy" id="542762"/>
    <lineage>
        <taxon>Eukaryota</taxon>
        <taxon>Viridiplantae</taxon>
        <taxon>Streptophyta</taxon>
        <taxon>Embryophyta</taxon>
        <taxon>Tracheophyta</taxon>
        <taxon>Spermatophyta</taxon>
        <taxon>Magnoliopsida</taxon>
        <taxon>eudicotyledons</taxon>
        <taxon>Gunneridae</taxon>
        <taxon>Pentapetalae</taxon>
        <taxon>asterids</taxon>
        <taxon>Ericales</taxon>
        <taxon>Theaceae</taxon>
        <taxon>Camellia</taxon>
    </lineage>
</organism>
<keyword evidence="7" id="KW-0206">Cytoskeleton</keyword>
<feature type="coiled-coil region" evidence="11">
    <location>
        <begin position="401"/>
        <end position="442"/>
    </location>
</feature>
<reference evidence="13 14" key="1">
    <citation type="journal article" date="2018" name="Proc. Natl. Acad. Sci. U.S.A.">
        <title>Draft genome sequence of Camellia sinensis var. sinensis provides insights into the evolution of the tea genome and tea quality.</title>
        <authorList>
            <person name="Wei C."/>
            <person name="Yang H."/>
            <person name="Wang S."/>
            <person name="Zhao J."/>
            <person name="Liu C."/>
            <person name="Gao L."/>
            <person name="Xia E."/>
            <person name="Lu Y."/>
            <person name="Tai Y."/>
            <person name="She G."/>
            <person name="Sun J."/>
            <person name="Cao H."/>
            <person name="Tong W."/>
            <person name="Gao Q."/>
            <person name="Li Y."/>
            <person name="Deng W."/>
            <person name="Jiang X."/>
            <person name="Wang W."/>
            <person name="Chen Q."/>
            <person name="Zhang S."/>
            <person name="Li H."/>
            <person name="Wu J."/>
            <person name="Wang P."/>
            <person name="Li P."/>
            <person name="Shi C."/>
            <person name="Zheng F."/>
            <person name="Jian J."/>
            <person name="Huang B."/>
            <person name="Shan D."/>
            <person name="Shi M."/>
            <person name="Fang C."/>
            <person name="Yue Y."/>
            <person name="Li F."/>
            <person name="Li D."/>
            <person name="Wei S."/>
            <person name="Han B."/>
            <person name="Jiang C."/>
            <person name="Yin Y."/>
            <person name="Xia T."/>
            <person name="Zhang Z."/>
            <person name="Bennetzen J.L."/>
            <person name="Zhao S."/>
            <person name="Wan X."/>
        </authorList>
    </citation>
    <scope>NUCLEOTIDE SEQUENCE [LARGE SCALE GENOMIC DNA]</scope>
    <source>
        <strain evidence="14">cv. Shuchazao</strain>
        <tissue evidence="13">Leaf</tissue>
    </source>
</reference>
<dbReference type="PROSITE" id="PS50067">
    <property type="entry name" value="KINESIN_MOTOR_2"/>
    <property type="match status" value="1"/>
</dbReference>
<evidence type="ECO:0000256" key="1">
    <source>
        <dbReference type="ARBA" id="ARBA00004186"/>
    </source>
</evidence>
<keyword evidence="3" id="KW-0493">Microtubule</keyword>
<dbReference type="GO" id="GO:0051231">
    <property type="term" value="P:spindle elongation"/>
    <property type="evidence" value="ECO:0007669"/>
    <property type="project" value="TreeGrafter"/>
</dbReference>
<evidence type="ECO:0000256" key="2">
    <source>
        <dbReference type="ARBA" id="ARBA00022490"/>
    </source>
</evidence>
<dbReference type="GO" id="GO:0072686">
    <property type="term" value="C:mitotic spindle"/>
    <property type="evidence" value="ECO:0007669"/>
    <property type="project" value="TreeGrafter"/>
</dbReference>
<keyword evidence="4 10" id="KW-0547">Nucleotide-binding</keyword>
<name>A0A4S4ETL9_CAMSN</name>
<dbReference type="Gene3D" id="3.40.850.10">
    <property type="entry name" value="Kinesin motor domain"/>
    <property type="match status" value="1"/>
</dbReference>
<dbReference type="PANTHER" id="PTHR47970">
    <property type="entry name" value="KINESIN-LIKE PROTEIN KIF11"/>
    <property type="match status" value="1"/>
</dbReference>
<dbReference type="PANTHER" id="PTHR47970:SF14">
    <property type="entry name" value="125 KDA KINESIN-RELATED PROTEIN-LIKE ISOFORM X1"/>
    <property type="match status" value="1"/>
</dbReference>
<feature type="coiled-coil region" evidence="11">
    <location>
        <begin position="611"/>
        <end position="638"/>
    </location>
</feature>
<comment type="subcellular location">
    <subcellularLocation>
        <location evidence="1">Cytoplasm</location>
        <location evidence="1">Cytoskeleton</location>
        <location evidence="1">Spindle</location>
    </subcellularLocation>
</comment>
<dbReference type="InterPro" id="IPR027417">
    <property type="entry name" value="P-loop_NTPase"/>
</dbReference>
<evidence type="ECO:0000256" key="3">
    <source>
        <dbReference type="ARBA" id="ARBA00022701"/>
    </source>
</evidence>
<evidence type="ECO:0000256" key="4">
    <source>
        <dbReference type="ARBA" id="ARBA00022741"/>
    </source>
</evidence>
<dbReference type="PRINTS" id="PR00380">
    <property type="entry name" value="KINESINHEAVY"/>
</dbReference>
<proteinExistence type="inferred from homology"/>
<evidence type="ECO:0000313" key="13">
    <source>
        <dbReference type="EMBL" id="THG19576.1"/>
    </source>
</evidence>
<dbReference type="InterPro" id="IPR047149">
    <property type="entry name" value="KIF11-like"/>
</dbReference>
<dbReference type="FunFam" id="3.40.850.10:FF:000019">
    <property type="entry name" value="Kinesin-like protein KIN-5D"/>
    <property type="match status" value="1"/>
</dbReference>
<evidence type="ECO:0000256" key="6">
    <source>
        <dbReference type="ARBA" id="ARBA00023175"/>
    </source>
</evidence>
<comment type="similarity">
    <text evidence="8">Belongs to the TRAFAC class myosin-kinesin ATPase superfamily. Kinesin family. KIN-5/BimC subfamily.</text>
</comment>
<dbReference type="GO" id="GO:0007018">
    <property type="term" value="P:microtubule-based movement"/>
    <property type="evidence" value="ECO:0007669"/>
    <property type="project" value="InterPro"/>
</dbReference>
<accession>A0A4S4ETL9</accession>
<dbReference type="SMART" id="SM00129">
    <property type="entry name" value="KISc"/>
    <property type="match status" value="1"/>
</dbReference>
<dbReference type="GO" id="GO:0005876">
    <property type="term" value="C:spindle microtubule"/>
    <property type="evidence" value="ECO:0007669"/>
    <property type="project" value="TreeGrafter"/>
</dbReference>
<evidence type="ECO:0000256" key="5">
    <source>
        <dbReference type="ARBA" id="ARBA00022840"/>
    </source>
</evidence>
<dbReference type="PROSITE" id="PS00411">
    <property type="entry name" value="KINESIN_MOTOR_1"/>
    <property type="match status" value="1"/>
</dbReference>
<feature type="binding site" evidence="10">
    <location>
        <begin position="136"/>
        <end position="143"/>
    </location>
    <ligand>
        <name>ATP</name>
        <dbReference type="ChEBI" id="CHEBI:30616"/>
    </ligand>
</feature>
<evidence type="ECO:0000256" key="9">
    <source>
        <dbReference type="ARBA" id="ARBA00046159"/>
    </source>
</evidence>
<dbReference type="EMBL" id="SDRB02002357">
    <property type="protein sequence ID" value="THG19576.1"/>
    <property type="molecule type" value="Genomic_DNA"/>
</dbReference>
<dbReference type="InterPro" id="IPR001752">
    <property type="entry name" value="Kinesin_motor_dom"/>
</dbReference>
<protein>
    <recommendedName>
        <fullName evidence="12">Kinesin motor domain-containing protein</fullName>
    </recommendedName>
</protein>
<keyword evidence="5 10" id="KW-0067">ATP-binding</keyword>
<keyword evidence="11" id="KW-0175">Coiled coil</keyword>